<dbReference type="GO" id="GO:0016740">
    <property type="term" value="F:transferase activity"/>
    <property type="evidence" value="ECO:0007669"/>
    <property type="project" value="UniProtKB-KW"/>
</dbReference>
<evidence type="ECO:0000313" key="2">
    <source>
        <dbReference type="EMBL" id="GFC60102.1"/>
    </source>
</evidence>
<comment type="caution">
    <text evidence="2">The sequence shown here is derived from an EMBL/GenBank/DDBJ whole genome shotgun (WGS) entry which is preliminary data.</text>
</comment>
<feature type="non-terminal residue" evidence="2">
    <location>
        <position position="1"/>
    </location>
</feature>
<evidence type="ECO:0000256" key="1">
    <source>
        <dbReference type="SAM" id="MobiDB-lite"/>
    </source>
</evidence>
<gene>
    <name evidence="2" type="ORF">Tci_832072</name>
</gene>
<accession>A0A699Q4Q8</accession>
<feature type="region of interest" description="Disordered" evidence="1">
    <location>
        <begin position="61"/>
        <end position="108"/>
    </location>
</feature>
<sequence>EPDVGPTQEPILAEVSTQEPIMAEVSSQEPIMAEVNTEAPIVEEVGTHEFSVEDVVIEEYVSSREDGENAEHGNGQEDESAPTDGQFFYDDEGIDTGQKFTSPKKAKDRVYLHSIESRRNLKLYKNDSVRIRARYEGKVPVFTMSQGTGPTGPYSGMEVGPSGSSGPTTKNKKGRI</sequence>
<name>A0A699Q4Q8_TANCI</name>
<reference evidence="2" key="1">
    <citation type="journal article" date="2019" name="Sci. Rep.">
        <title>Draft genome of Tanacetum cinerariifolium, the natural source of mosquito coil.</title>
        <authorList>
            <person name="Yamashiro T."/>
            <person name="Shiraishi A."/>
            <person name="Satake H."/>
            <person name="Nakayama K."/>
        </authorList>
    </citation>
    <scope>NUCLEOTIDE SEQUENCE</scope>
</reference>
<dbReference type="AlphaFoldDB" id="A0A699Q4Q8"/>
<organism evidence="2">
    <name type="scientific">Tanacetum cinerariifolium</name>
    <name type="common">Dalmatian daisy</name>
    <name type="synonym">Chrysanthemum cinerariifolium</name>
    <dbReference type="NCBI Taxonomy" id="118510"/>
    <lineage>
        <taxon>Eukaryota</taxon>
        <taxon>Viridiplantae</taxon>
        <taxon>Streptophyta</taxon>
        <taxon>Embryophyta</taxon>
        <taxon>Tracheophyta</taxon>
        <taxon>Spermatophyta</taxon>
        <taxon>Magnoliopsida</taxon>
        <taxon>eudicotyledons</taxon>
        <taxon>Gunneridae</taxon>
        <taxon>Pentapetalae</taxon>
        <taxon>asterids</taxon>
        <taxon>campanulids</taxon>
        <taxon>Asterales</taxon>
        <taxon>Asteraceae</taxon>
        <taxon>Asteroideae</taxon>
        <taxon>Anthemideae</taxon>
        <taxon>Anthemidinae</taxon>
        <taxon>Tanacetum</taxon>
    </lineage>
</organism>
<feature type="region of interest" description="Disordered" evidence="1">
    <location>
        <begin position="142"/>
        <end position="176"/>
    </location>
</feature>
<proteinExistence type="predicted"/>
<keyword evidence="2" id="KW-0808">Transferase</keyword>
<feature type="compositionally biased region" description="Basic and acidic residues" evidence="1">
    <location>
        <begin position="61"/>
        <end position="75"/>
    </location>
</feature>
<dbReference type="EMBL" id="BKCJ010984073">
    <property type="protein sequence ID" value="GFC60102.1"/>
    <property type="molecule type" value="Genomic_DNA"/>
</dbReference>
<protein>
    <submittedName>
        <fullName evidence="2">Shikimate O-hydroxycinnamoyltransferase</fullName>
    </submittedName>
</protein>